<evidence type="ECO:0000313" key="2">
    <source>
        <dbReference type="Proteomes" id="UP000007882"/>
    </source>
</evidence>
<keyword evidence="2" id="KW-1185">Reference proteome</keyword>
<sequence>MRAVTAERSDEDDGFAGSFRVFAHHGLLIFRDVRSTETHDGYDGRVPVHARPDSVYLKVRNAVDGPVSVDVFEHESDDLTLDAVLFDGAVSSEHGEFVLHDPDNGISMKVITDSPGEARFRVSADAERFTAALRLQIWY</sequence>
<dbReference type="PATRIC" id="fig|512565.3.peg.4414"/>
<proteinExistence type="predicted"/>
<dbReference type="STRING" id="512565.AMIS_44260"/>
<dbReference type="Proteomes" id="UP000007882">
    <property type="component" value="Chromosome"/>
</dbReference>
<name>I0H9F9_ACTM4</name>
<dbReference type="HOGENOM" id="CLU_1840842_0_0_11"/>
<reference evidence="1 2" key="1">
    <citation type="submission" date="2012-02" db="EMBL/GenBank/DDBJ databases">
        <title>Complete genome sequence of Actinoplanes missouriensis 431 (= NBRC 102363).</title>
        <authorList>
            <person name="Ohnishi Y."/>
            <person name="Ishikawa J."/>
            <person name="Sekine M."/>
            <person name="Hosoyama A."/>
            <person name="Harada T."/>
            <person name="Narita H."/>
            <person name="Hata T."/>
            <person name="Konno Y."/>
            <person name="Tutikane K."/>
            <person name="Fujita N."/>
            <person name="Horinouchi S."/>
            <person name="Hayakawa M."/>
        </authorList>
    </citation>
    <scope>NUCLEOTIDE SEQUENCE [LARGE SCALE GENOMIC DNA]</scope>
    <source>
        <strain evidence="2">ATCC 14538 / DSM 43046 / CBS 188.64 / JCM 3121 / NBRC 102363 / NCIMB 12654 / NRRL B-3342 / UNCC 431</strain>
    </source>
</reference>
<dbReference type="KEGG" id="ams:AMIS_44260"/>
<evidence type="ECO:0000313" key="1">
    <source>
        <dbReference type="EMBL" id="BAL89646.1"/>
    </source>
</evidence>
<protein>
    <submittedName>
        <fullName evidence="1">Uncharacterized protein</fullName>
    </submittedName>
</protein>
<dbReference type="AlphaFoldDB" id="I0H9F9"/>
<accession>I0H9F9</accession>
<gene>
    <name evidence="1" type="ordered locus">AMIS_44260</name>
</gene>
<organism evidence="1 2">
    <name type="scientific">Actinoplanes missouriensis (strain ATCC 14538 / DSM 43046 / CBS 188.64 / JCM 3121 / NBRC 102363 / NCIMB 12654 / NRRL B-3342 / UNCC 431)</name>
    <dbReference type="NCBI Taxonomy" id="512565"/>
    <lineage>
        <taxon>Bacteria</taxon>
        <taxon>Bacillati</taxon>
        <taxon>Actinomycetota</taxon>
        <taxon>Actinomycetes</taxon>
        <taxon>Micromonosporales</taxon>
        <taxon>Micromonosporaceae</taxon>
        <taxon>Actinoplanes</taxon>
    </lineage>
</organism>
<dbReference type="EMBL" id="AP012319">
    <property type="protein sequence ID" value="BAL89646.1"/>
    <property type="molecule type" value="Genomic_DNA"/>
</dbReference>